<dbReference type="SMART" id="SM00865">
    <property type="entry name" value="Tubulin_C"/>
    <property type="match status" value="1"/>
</dbReference>
<dbReference type="EMBL" id="JBBCAQ010000037">
    <property type="protein sequence ID" value="KAK7573471.1"/>
    <property type="molecule type" value="Genomic_DNA"/>
</dbReference>
<dbReference type="AlphaFoldDB" id="A0AAN9T5L8"/>
<dbReference type="SMART" id="SM00864">
    <property type="entry name" value="Tubulin"/>
    <property type="match status" value="1"/>
</dbReference>
<dbReference type="InterPro" id="IPR003008">
    <property type="entry name" value="Tubulin_FtsZ_GTPase"/>
</dbReference>
<keyword evidence="11 15" id="KW-0342">GTP-binding</keyword>
<keyword evidence="12" id="KW-0206">Cytoskeleton</keyword>
<keyword evidence="6 15" id="KW-0493">Microtubule</keyword>
<evidence type="ECO:0000256" key="3">
    <source>
        <dbReference type="ARBA" id="ARBA00009636"/>
    </source>
</evidence>
<reference evidence="18 19" key="1">
    <citation type="submission" date="2024-03" db="EMBL/GenBank/DDBJ databases">
        <title>Adaptation during the transition from Ophiocordyceps entomopathogen to insect associate is accompanied by gene loss and intensified selection.</title>
        <authorList>
            <person name="Ward C.M."/>
            <person name="Onetto C.A."/>
            <person name="Borneman A.R."/>
        </authorList>
    </citation>
    <scope>NUCLEOTIDE SEQUENCE [LARGE SCALE GENOMIC DNA]</scope>
    <source>
        <strain evidence="18">AWRI1</strain>
        <tissue evidence="18">Single Adult Female</tissue>
    </source>
</reference>
<evidence type="ECO:0000256" key="13">
    <source>
        <dbReference type="ARBA" id="ARBA00034296"/>
    </source>
</evidence>
<keyword evidence="7" id="KW-0479">Metal-binding</keyword>
<dbReference type="Gene3D" id="3.30.1330.20">
    <property type="entry name" value="Tubulin/FtsZ, C-terminal domain"/>
    <property type="match status" value="1"/>
</dbReference>
<comment type="subcellular location">
    <subcellularLocation>
        <location evidence="2">Cytoplasm</location>
        <location evidence="2">Cytoskeleton</location>
    </subcellularLocation>
</comment>
<dbReference type="InterPro" id="IPR037103">
    <property type="entry name" value="Tubulin/FtsZ-like_C"/>
</dbReference>
<evidence type="ECO:0000256" key="5">
    <source>
        <dbReference type="ARBA" id="ARBA00022490"/>
    </source>
</evidence>
<feature type="domain" description="Tubulin/FtsZ 2-layer sandwich" evidence="17">
    <location>
        <begin position="248"/>
        <end position="392"/>
    </location>
</feature>
<evidence type="ECO:0000256" key="15">
    <source>
        <dbReference type="RuleBase" id="RU000352"/>
    </source>
</evidence>
<sequence length="439" mass="49395">MHEIISIHVGQAGVQMGNAAWELFCIEHGVLPNGFLTSDIEVCNNTDSFNTFFSETTLGKFVPRAIFVDLEPNVIDEIRNNQTRNLFNASGLVTGKEDAANNFARGRYTVGRELSNKLFDVIRKEVDLCQAIEGFFVLHSMGGGTGSGLTSLLMEYLTTEYGKMNKLQFIIYPSPRLATSVVEPYNAVLTTSDTIENSNCAFLTDNEALYDINSQYLDIELPTYVDLNRILAQVISSLTVCKRFEGSINVDMTEFQTNLVPYPRIHYPLISYAPFFSLYKAKHEQVTVFHLTRMCFERGTQMLKCDPRRGKYMACCMLYRGLVLPKEVNASLQMIKGSNLPFVKWCPTGFKVGINYQPPSSVPGSNIAQVNLACCAASNTTAIGEVWSRINYKFDLMFSKRAYVHWYLSEGMEESEFIDARENLAALEKDYEECAHDGT</sequence>
<evidence type="ECO:0000259" key="17">
    <source>
        <dbReference type="SMART" id="SM00865"/>
    </source>
</evidence>
<comment type="function">
    <text evidence="13 15">Tubulin is the major constituent of microtubules, a cylinder consisting of laterally associated linear protofilaments composed of alpha- and beta-tubulin heterodimers. Microtubules grow by the addition of GTP-tubulin dimers to the microtubule end, where a stabilizing cap forms. Below the cap, tubulin dimers are in GDP-bound state, owing to GTPase activity of alpha-tubulin.</text>
</comment>
<dbReference type="GO" id="GO:0007017">
    <property type="term" value="P:microtubule-based process"/>
    <property type="evidence" value="ECO:0007669"/>
    <property type="project" value="InterPro"/>
</dbReference>
<keyword evidence="8 15" id="KW-0547">Nucleotide-binding</keyword>
<dbReference type="SUPFAM" id="SSF55307">
    <property type="entry name" value="Tubulin C-terminal domain-like"/>
    <property type="match status" value="1"/>
</dbReference>
<dbReference type="InterPro" id="IPR036525">
    <property type="entry name" value="Tubulin/FtsZ_GTPase_sf"/>
</dbReference>
<dbReference type="PRINTS" id="PR01161">
    <property type="entry name" value="TUBULIN"/>
</dbReference>
<dbReference type="GO" id="GO:0046872">
    <property type="term" value="F:metal ion binding"/>
    <property type="evidence" value="ECO:0007669"/>
    <property type="project" value="UniProtKB-KW"/>
</dbReference>
<dbReference type="FunFam" id="3.40.50.1440:FF:000007">
    <property type="entry name" value="Tubulin alpha chain"/>
    <property type="match status" value="1"/>
</dbReference>
<feature type="domain" description="Tubulin/FtsZ GTPase" evidence="16">
    <location>
        <begin position="49"/>
        <end position="246"/>
    </location>
</feature>
<accession>A0AAN9T5L8</accession>
<evidence type="ECO:0000256" key="14">
    <source>
        <dbReference type="ARBA" id="ARBA00049117"/>
    </source>
</evidence>
<dbReference type="Gene3D" id="1.10.287.600">
    <property type="entry name" value="Helix hairpin bin"/>
    <property type="match status" value="1"/>
</dbReference>
<dbReference type="PROSITE" id="PS00227">
    <property type="entry name" value="TUBULIN"/>
    <property type="match status" value="1"/>
</dbReference>
<evidence type="ECO:0000256" key="12">
    <source>
        <dbReference type="ARBA" id="ARBA00023212"/>
    </source>
</evidence>
<dbReference type="GO" id="GO:0005874">
    <property type="term" value="C:microtubule"/>
    <property type="evidence" value="ECO:0007669"/>
    <property type="project" value="UniProtKB-KW"/>
</dbReference>
<dbReference type="Gene3D" id="3.40.50.1440">
    <property type="entry name" value="Tubulin/FtsZ, GTPase domain"/>
    <property type="match status" value="1"/>
</dbReference>
<comment type="subunit">
    <text evidence="4 15">Dimer of alpha and beta chains. A typical microtubule is a hollow water-filled tube with an outer diameter of 25 nm and an inner diameter of 15 nM. Alpha-beta heterodimers associate head-to-tail to form protofilaments running lengthwise along the microtubule wall with the beta-tubulin subunit facing the microtubule plus end conferring a structural polarity. Microtubules usually have 13 protofilaments but different protofilament numbers can be found in some organisms and specialized cells.</text>
</comment>
<dbReference type="InterPro" id="IPR002452">
    <property type="entry name" value="Alpha_tubulin"/>
</dbReference>
<dbReference type="InterPro" id="IPR018316">
    <property type="entry name" value="Tubulin/FtsZ_2-layer-sand-dom"/>
</dbReference>
<dbReference type="InterPro" id="IPR023123">
    <property type="entry name" value="Tubulin_C"/>
</dbReference>
<evidence type="ECO:0000313" key="19">
    <source>
        <dbReference type="Proteomes" id="UP001367676"/>
    </source>
</evidence>
<keyword evidence="19" id="KW-1185">Reference proteome</keyword>
<evidence type="ECO:0000313" key="18">
    <source>
        <dbReference type="EMBL" id="KAK7573471.1"/>
    </source>
</evidence>
<dbReference type="GO" id="GO:0005200">
    <property type="term" value="F:structural constituent of cytoskeleton"/>
    <property type="evidence" value="ECO:0007669"/>
    <property type="project" value="InterPro"/>
</dbReference>
<dbReference type="SUPFAM" id="SSF52490">
    <property type="entry name" value="Tubulin nucleotide-binding domain-like"/>
    <property type="match status" value="1"/>
</dbReference>
<evidence type="ECO:0000256" key="4">
    <source>
        <dbReference type="ARBA" id="ARBA00011747"/>
    </source>
</evidence>
<dbReference type="GO" id="GO:0016787">
    <property type="term" value="F:hydrolase activity"/>
    <property type="evidence" value="ECO:0007669"/>
    <property type="project" value="UniProtKB-KW"/>
</dbReference>
<comment type="similarity">
    <text evidence="3 15">Belongs to the tubulin family.</text>
</comment>
<protein>
    <recommendedName>
        <fullName evidence="15">Tubulin alpha chain</fullName>
    </recommendedName>
</protein>
<dbReference type="GO" id="GO:0005525">
    <property type="term" value="F:GTP binding"/>
    <property type="evidence" value="ECO:0007669"/>
    <property type="project" value="UniProtKB-UniRule"/>
</dbReference>
<gene>
    <name evidence="18" type="ORF">V9T40_010662</name>
</gene>
<keyword evidence="9" id="KW-0378">Hydrolase</keyword>
<evidence type="ECO:0000256" key="11">
    <source>
        <dbReference type="ARBA" id="ARBA00023134"/>
    </source>
</evidence>
<keyword evidence="10" id="KW-0460">Magnesium</keyword>
<dbReference type="PANTHER" id="PTHR11588">
    <property type="entry name" value="TUBULIN"/>
    <property type="match status" value="1"/>
</dbReference>
<evidence type="ECO:0000256" key="7">
    <source>
        <dbReference type="ARBA" id="ARBA00022723"/>
    </source>
</evidence>
<evidence type="ECO:0000256" key="2">
    <source>
        <dbReference type="ARBA" id="ARBA00004245"/>
    </source>
</evidence>
<dbReference type="Pfam" id="PF03953">
    <property type="entry name" value="Tubulin_C"/>
    <property type="match status" value="1"/>
</dbReference>
<dbReference type="Pfam" id="PF00091">
    <property type="entry name" value="Tubulin"/>
    <property type="match status" value="1"/>
</dbReference>
<evidence type="ECO:0000256" key="1">
    <source>
        <dbReference type="ARBA" id="ARBA00001946"/>
    </source>
</evidence>
<dbReference type="CDD" id="cd02186">
    <property type="entry name" value="alpha_tubulin"/>
    <property type="match status" value="1"/>
</dbReference>
<dbReference type="InterPro" id="IPR008280">
    <property type="entry name" value="Tub_FtsZ_C"/>
</dbReference>
<comment type="cofactor">
    <cofactor evidence="1">
        <name>Mg(2+)</name>
        <dbReference type="ChEBI" id="CHEBI:18420"/>
    </cofactor>
</comment>
<comment type="catalytic activity">
    <reaction evidence="14">
        <text>GTP + H2O = GDP + phosphate + H(+)</text>
        <dbReference type="Rhea" id="RHEA:19669"/>
        <dbReference type="ChEBI" id="CHEBI:15377"/>
        <dbReference type="ChEBI" id="CHEBI:15378"/>
        <dbReference type="ChEBI" id="CHEBI:37565"/>
        <dbReference type="ChEBI" id="CHEBI:43474"/>
        <dbReference type="ChEBI" id="CHEBI:58189"/>
    </reaction>
    <physiologicalReaction direction="left-to-right" evidence="14">
        <dbReference type="Rhea" id="RHEA:19670"/>
    </physiologicalReaction>
</comment>
<dbReference type="Proteomes" id="UP001367676">
    <property type="component" value="Unassembled WGS sequence"/>
</dbReference>
<keyword evidence="5" id="KW-0963">Cytoplasm</keyword>
<proteinExistence type="inferred from homology"/>
<organism evidence="18 19">
    <name type="scientific">Parthenolecanium corni</name>
    <dbReference type="NCBI Taxonomy" id="536013"/>
    <lineage>
        <taxon>Eukaryota</taxon>
        <taxon>Metazoa</taxon>
        <taxon>Ecdysozoa</taxon>
        <taxon>Arthropoda</taxon>
        <taxon>Hexapoda</taxon>
        <taxon>Insecta</taxon>
        <taxon>Pterygota</taxon>
        <taxon>Neoptera</taxon>
        <taxon>Paraneoptera</taxon>
        <taxon>Hemiptera</taxon>
        <taxon>Sternorrhyncha</taxon>
        <taxon>Coccoidea</taxon>
        <taxon>Coccidae</taxon>
        <taxon>Parthenolecanium</taxon>
    </lineage>
</organism>
<evidence type="ECO:0000256" key="9">
    <source>
        <dbReference type="ARBA" id="ARBA00022801"/>
    </source>
</evidence>
<evidence type="ECO:0000256" key="6">
    <source>
        <dbReference type="ARBA" id="ARBA00022701"/>
    </source>
</evidence>
<dbReference type="InterPro" id="IPR017975">
    <property type="entry name" value="Tubulin_CS"/>
</dbReference>
<evidence type="ECO:0000259" key="16">
    <source>
        <dbReference type="SMART" id="SM00864"/>
    </source>
</evidence>
<dbReference type="FunFam" id="1.10.287.600:FF:000001">
    <property type="entry name" value="Tubulin alpha chain"/>
    <property type="match status" value="1"/>
</dbReference>
<dbReference type="PRINTS" id="PR01162">
    <property type="entry name" value="ALPHATUBULIN"/>
</dbReference>
<evidence type="ECO:0000256" key="8">
    <source>
        <dbReference type="ARBA" id="ARBA00022741"/>
    </source>
</evidence>
<comment type="caution">
    <text evidence="18">The sequence shown here is derived from an EMBL/GenBank/DDBJ whole genome shotgun (WGS) entry which is preliminary data.</text>
</comment>
<dbReference type="InterPro" id="IPR000217">
    <property type="entry name" value="Tubulin"/>
</dbReference>
<evidence type="ECO:0000256" key="10">
    <source>
        <dbReference type="ARBA" id="ARBA00022842"/>
    </source>
</evidence>
<name>A0AAN9T5L8_9HEMI</name>